<proteinExistence type="predicted"/>
<sequence length="109" mass="12009">QAFIDAVTAALPSPPLPPPLYIPPPVDRRDDILETELPPRKKSCLFALGPKYKVGESFTARSTEGRGIDYGFVSTLDAEARRRGIREVRYGIGDTWVDPAEAVPDIEPM</sequence>
<name>A0A699WYF3_TANCI</name>
<organism evidence="1">
    <name type="scientific">Tanacetum cinerariifolium</name>
    <name type="common">Dalmatian daisy</name>
    <name type="synonym">Chrysanthemum cinerariifolium</name>
    <dbReference type="NCBI Taxonomy" id="118510"/>
    <lineage>
        <taxon>Eukaryota</taxon>
        <taxon>Viridiplantae</taxon>
        <taxon>Streptophyta</taxon>
        <taxon>Embryophyta</taxon>
        <taxon>Tracheophyta</taxon>
        <taxon>Spermatophyta</taxon>
        <taxon>Magnoliopsida</taxon>
        <taxon>eudicotyledons</taxon>
        <taxon>Gunneridae</taxon>
        <taxon>Pentapetalae</taxon>
        <taxon>asterids</taxon>
        <taxon>campanulids</taxon>
        <taxon>Asterales</taxon>
        <taxon>Asteraceae</taxon>
        <taxon>Asteroideae</taxon>
        <taxon>Anthemideae</taxon>
        <taxon>Anthemidinae</taxon>
        <taxon>Tanacetum</taxon>
    </lineage>
</organism>
<evidence type="ECO:0000313" key="1">
    <source>
        <dbReference type="EMBL" id="GFD52199.1"/>
    </source>
</evidence>
<accession>A0A699WYF3</accession>
<dbReference type="AlphaFoldDB" id="A0A699WYF3"/>
<feature type="non-terminal residue" evidence="1">
    <location>
        <position position="109"/>
    </location>
</feature>
<gene>
    <name evidence="1" type="ORF">Tci_924168</name>
</gene>
<reference evidence="1" key="1">
    <citation type="journal article" date="2019" name="Sci. Rep.">
        <title>Draft genome of Tanacetum cinerariifolium, the natural source of mosquito coil.</title>
        <authorList>
            <person name="Yamashiro T."/>
            <person name="Shiraishi A."/>
            <person name="Satake H."/>
            <person name="Nakayama K."/>
        </authorList>
    </citation>
    <scope>NUCLEOTIDE SEQUENCE</scope>
</reference>
<protein>
    <submittedName>
        <fullName evidence="1">Uncharacterized protein</fullName>
    </submittedName>
</protein>
<comment type="caution">
    <text evidence="1">The sequence shown here is derived from an EMBL/GenBank/DDBJ whole genome shotgun (WGS) entry which is preliminary data.</text>
</comment>
<dbReference type="EMBL" id="BKCJ011779220">
    <property type="protein sequence ID" value="GFD52199.1"/>
    <property type="molecule type" value="Genomic_DNA"/>
</dbReference>
<feature type="non-terminal residue" evidence="1">
    <location>
        <position position="1"/>
    </location>
</feature>